<comment type="similarity">
    <text evidence="3">Belongs to the Ahb/Nir family.</text>
</comment>
<organism evidence="8 9">
    <name type="scientific">Thiobacillus denitrificans</name>
    <dbReference type="NCBI Taxonomy" id="36861"/>
    <lineage>
        <taxon>Bacteria</taxon>
        <taxon>Pseudomonadati</taxon>
        <taxon>Pseudomonadota</taxon>
        <taxon>Betaproteobacteria</taxon>
        <taxon>Nitrosomonadales</taxon>
        <taxon>Thiobacillaceae</taxon>
        <taxon>Thiobacillus</taxon>
    </lineage>
</organism>
<dbReference type="InterPro" id="IPR019888">
    <property type="entry name" value="Tscrpt_reg_AsnC-like"/>
</dbReference>
<dbReference type="InterPro" id="IPR036390">
    <property type="entry name" value="WH_DNA-bd_sf"/>
</dbReference>
<evidence type="ECO:0000256" key="1">
    <source>
        <dbReference type="ARBA" id="ARBA00023239"/>
    </source>
</evidence>
<dbReference type="PATRIC" id="fig|36861.3.peg.1844"/>
<evidence type="ECO:0000256" key="5">
    <source>
        <dbReference type="ARBA" id="ARBA00048470"/>
    </source>
</evidence>
<keyword evidence="9" id="KW-1185">Reference proteome</keyword>
<dbReference type="EMBL" id="LDUG01000028">
    <property type="protein sequence ID" value="KVW95093.1"/>
    <property type="molecule type" value="Genomic_DNA"/>
</dbReference>
<gene>
    <name evidence="8" type="ORF">ABW22_10880</name>
</gene>
<name>A0A106BMA6_THIDE</name>
<dbReference type="InterPro" id="IPR050684">
    <property type="entry name" value="HTH-Siroheme_Decarb"/>
</dbReference>
<evidence type="ECO:0000259" key="6">
    <source>
        <dbReference type="Pfam" id="PF17805"/>
    </source>
</evidence>
<evidence type="ECO:0000259" key="7">
    <source>
        <dbReference type="Pfam" id="PF22451"/>
    </source>
</evidence>
<dbReference type="SUPFAM" id="SSF46785">
    <property type="entry name" value="Winged helix' DNA-binding domain"/>
    <property type="match status" value="1"/>
</dbReference>
<dbReference type="STRING" id="1123392.GCA_000376425_00540"/>
<dbReference type="PANTHER" id="PTHR43413">
    <property type="entry name" value="TRANSCRIPTIONAL REGULATOR, ASNC FAMILY"/>
    <property type="match status" value="1"/>
</dbReference>
<comment type="caution">
    <text evidence="8">The sequence shown here is derived from an EMBL/GenBank/DDBJ whole genome shotgun (WGS) entry which is preliminary data.</text>
</comment>
<evidence type="ECO:0000256" key="4">
    <source>
        <dbReference type="ARBA" id="ARBA00023471"/>
    </source>
</evidence>
<dbReference type="SMART" id="SM00344">
    <property type="entry name" value="HTH_ASNC"/>
    <property type="match status" value="1"/>
</dbReference>
<dbReference type="OrthoDB" id="9806536at2"/>
<sequence>MNAPNDFRPLDDTDRRIIQATQAGLPLTARPYHAVAEQLGMEAEDVMQRMQRMLDLGIIRRIGAVPNHYALGYRANGMTVWDVADDRIDEFGEQVGQLPFVTHCYQRPRHLPGWPYNLFAMVHGKTREEVEAKTRLIADVLGEASRACDILYSSRILKKTGLRISA</sequence>
<dbReference type="Pfam" id="PF22451">
    <property type="entry name" value="NirdL-like_HTH"/>
    <property type="match status" value="1"/>
</dbReference>
<keyword evidence="1" id="KW-0456">Lyase</keyword>
<comment type="catalytic activity">
    <reaction evidence="5">
        <text>siroheme + 2 H(+) = 12,18-didecarboxysiroheme + 2 CO2</text>
        <dbReference type="Rhea" id="RHEA:19093"/>
        <dbReference type="ChEBI" id="CHEBI:15378"/>
        <dbReference type="ChEBI" id="CHEBI:16526"/>
        <dbReference type="ChEBI" id="CHEBI:60052"/>
        <dbReference type="ChEBI" id="CHEBI:140497"/>
        <dbReference type="EC" id="4.1.1.111"/>
    </reaction>
</comment>
<dbReference type="RefSeq" id="WP_059756252.1">
    <property type="nucleotide sequence ID" value="NZ_LDUG01000028.1"/>
</dbReference>
<evidence type="ECO:0000313" key="9">
    <source>
        <dbReference type="Proteomes" id="UP000064243"/>
    </source>
</evidence>
<evidence type="ECO:0000256" key="2">
    <source>
        <dbReference type="ARBA" id="ARBA00023444"/>
    </source>
</evidence>
<dbReference type="GO" id="GO:0016829">
    <property type="term" value="F:lyase activity"/>
    <property type="evidence" value="ECO:0007669"/>
    <property type="project" value="UniProtKB-KW"/>
</dbReference>
<dbReference type="InterPro" id="IPR053953">
    <property type="entry name" value="NirdL-like_HTH"/>
</dbReference>
<feature type="domain" description="Siroheme decarboxylase AsnC-like ligand binding" evidence="6">
    <location>
        <begin position="71"/>
        <end position="158"/>
    </location>
</feature>
<dbReference type="AlphaFoldDB" id="A0A106BMA6"/>
<dbReference type="InterPro" id="IPR040523">
    <property type="entry name" value="AsnC_trans_reg2"/>
</dbReference>
<dbReference type="PANTHER" id="PTHR43413:SF1">
    <property type="entry name" value="SIROHEME DECARBOXYLASE NIRL SUBUNIT"/>
    <property type="match status" value="1"/>
</dbReference>
<comment type="pathway">
    <text evidence="2">Porphyrin-containing compound metabolism.</text>
</comment>
<reference evidence="8 9" key="1">
    <citation type="journal article" date="2015" name="Appl. Environ. Microbiol.">
        <title>Aerobic and Anaerobic Thiosulfate Oxidation by a Cold-Adapted, Subglacial Chemoautotroph.</title>
        <authorList>
            <person name="Harrold Z.R."/>
            <person name="Skidmore M.L."/>
            <person name="Hamilton T.L."/>
            <person name="Desch L."/>
            <person name="Amada K."/>
            <person name="van Gelder W."/>
            <person name="Glover K."/>
            <person name="Roden E.E."/>
            <person name="Boyd E.S."/>
        </authorList>
    </citation>
    <scope>NUCLEOTIDE SEQUENCE [LARGE SCALE GENOMIC DNA]</scope>
    <source>
        <strain evidence="8 9">RG</strain>
    </source>
</reference>
<proteinExistence type="inferred from homology"/>
<dbReference type="Gene3D" id="3.30.70.3460">
    <property type="match status" value="1"/>
</dbReference>
<protein>
    <recommendedName>
        <fullName evidence="4">siroheme decarboxylase</fullName>
        <ecNumber evidence="4">4.1.1.111</ecNumber>
    </recommendedName>
</protein>
<accession>A0A106BMA6</accession>
<feature type="domain" description="Siroheme decarboxylase NirL-like HTH" evidence="7">
    <location>
        <begin position="14"/>
        <end position="60"/>
    </location>
</feature>
<dbReference type="Proteomes" id="UP000064243">
    <property type="component" value="Unassembled WGS sequence"/>
</dbReference>
<dbReference type="Pfam" id="PF17805">
    <property type="entry name" value="AsnC_trans_reg2"/>
    <property type="match status" value="1"/>
</dbReference>
<dbReference type="EC" id="4.1.1.111" evidence="4"/>
<evidence type="ECO:0000256" key="3">
    <source>
        <dbReference type="ARBA" id="ARBA00023457"/>
    </source>
</evidence>
<evidence type="ECO:0000313" key="8">
    <source>
        <dbReference type="EMBL" id="KVW95093.1"/>
    </source>
</evidence>